<dbReference type="SUPFAM" id="SSF56487">
    <property type="entry name" value="SRCR-like"/>
    <property type="match status" value="1"/>
</dbReference>
<feature type="disulfide bond" evidence="2">
    <location>
        <begin position="67"/>
        <end position="77"/>
    </location>
</feature>
<dbReference type="EMBL" id="NEDP02001215">
    <property type="protein sequence ID" value="OWF53772.1"/>
    <property type="molecule type" value="Genomic_DNA"/>
</dbReference>
<dbReference type="STRING" id="6573.A0A210QYJ2"/>
<evidence type="ECO:0000256" key="2">
    <source>
        <dbReference type="PROSITE-ProRule" id="PRU00196"/>
    </source>
</evidence>
<gene>
    <name evidence="4" type="ORF">KP79_PYT08441</name>
</gene>
<evidence type="ECO:0000259" key="3">
    <source>
        <dbReference type="PROSITE" id="PS50287"/>
    </source>
</evidence>
<proteinExistence type="predicted"/>
<dbReference type="InterPro" id="IPR036772">
    <property type="entry name" value="SRCR-like_dom_sf"/>
</dbReference>
<feature type="domain" description="SRCR" evidence="3">
    <location>
        <begin position="1"/>
        <end position="100"/>
    </location>
</feature>
<accession>A0A210QYJ2</accession>
<keyword evidence="5" id="KW-1185">Reference proteome</keyword>
<protein>
    <submittedName>
        <fullName evidence="4">Neurotrypsin</fullName>
    </submittedName>
</protein>
<name>A0A210QYJ2_MIZYE</name>
<evidence type="ECO:0000256" key="1">
    <source>
        <dbReference type="ARBA" id="ARBA00023157"/>
    </source>
</evidence>
<feature type="disulfide bond" evidence="2">
    <location>
        <begin position="38"/>
        <end position="99"/>
    </location>
</feature>
<reference evidence="4 5" key="1">
    <citation type="journal article" date="2017" name="Nat. Ecol. Evol.">
        <title>Scallop genome provides insights into evolution of bilaterian karyotype and development.</title>
        <authorList>
            <person name="Wang S."/>
            <person name="Zhang J."/>
            <person name="Jiao W."/>
            <person name="Li J."/>
            <person name="Xun X."/>
            <person name="Sun Y."/>
            <person name="Guo X."/>
            <person name="Huan P."/>
            <person name="Dong B."/>
            <person name="Zhang L."/>
            <person name="Hu X."/>
            <person name="Sun X."/>
            <person name="Wang J."/>
            <person name="Zhao C."/>
            <person name="Wang Y."/>
            <person name="Wang D."/>
            <person name="Huang X."/>
            <person name="Wang R."/>
            <person name="Lv J."/>
            <person name="Li Y."/>
            <person name="Zhang Z."/>
            <person name="Liu B."/>
            <person name="Lu W."/>
            <person name="Hui Y."/>
            <person name="Liang J."/>
            <person name="Zhou Z."/>
            <person name="Hou R."/>
            <person name="Li X."/>
            <person name="Liu Y."/>
            <person name="Li H."/>
            <person name="Ning X."/>
            <person name="Lin Y."/>
            <person name="Zhao L."/>
            <person name="Xing Q."/>
            <person name="Dou J."/>
            <person name="Li Y."/>
            <person name="Mao J."/>
            <person name="Guo H."/>
            <person name="Dou H."/>
            <person name="Li T."/>
            <person name="Mu C."/>
            <person name="Jiang W."/>
            <person name="Fu Q."/>
            <person name="Fu X."/>
            <person name="Miao Y."/>
            <person name="Liu J."/>
            <person name="Yu Q."/>
            <person name="Li R."/>
            <person name="Liao H."/>
            <person name="Li X."/>
            <person name="Kong Y."/>
            <person name="Jiang Z."/>
            <person name="Chourrout D."/>
            <person name="Li R."/>
            <person name="Bao Z."/>
        </authorList>
    </citation>
    <scope>NUCLEOTIDE SEQUENCE [LARGE SCALE GENOMIC DNA]</scope>
    <source>
        <strain evidence="4 5">PY_sf001</strain>
    </source>
</reference>
<dbReference type="AlphaFoldDB" id="A0A210QYJ2"/>
<organism evidence="4 5">
    <name type="scientific">Mizuhopecten yessoensis</name>
    <name type="common">Japanese scallop</name>
    <name type="synonym">Patinopecten yessoensis</name>
    <dbReference type="NCBI Taxonomy" id="6573"/>
    <lineage>
        <taxon>Eukaryota</taxon>
        <taxon>Metazoa</taxon>
        <taxon>Spiralia</taxon>
        <taxon>Lophotrochozoa</taxon>
        <taxon>Mollusca</taxon>
        <taxon>Bivalvia</taxon>
        <taxon>Autobranchia</taxon>
        <taxon>Pteriomorphia</taxon>
        <taxon>Pectinida</taxon>
        <taxon>Pectinoidea</taxon>
        <taxon>Pectinidae</taxon>
        <taxon>Mizuhopecten</taxon>
    </lineage>
</organism>
<dbReference type="Pfam" id="PF00530">
    <property type="entry name" value="SRCR"/>
    <property type="match status" value="1"/>
</dbReference>
<dbReference type="GO" id="GO:0016020">
    <property type="term" value="C:membrane"/>
    <property type="evidence" value="ECO:0007669"/>
    <property type="project" value="InterPro"/>
</dbReference>
<evidence type="ECO:0000313" key="5">
    <source>
        <dbReference type="Proteomes" id="UP000242188"/>
    </source>
</evidence>
<feature type="disulfide bond" evidence="2">
    <location>
        <begin position="25"/>
        <end position="89"/>
    </location>
</feature>
<comment type="caution">
    <text evidence="4">The sequence shown here is derived from an EMBL/GenBank/DDBJ whole genome shotgun (WGS) entry which is preliminary data.</text>
</comment>
<keyword evidence="1 2" id="KW-1015">Disulfide bond</keyword>
<dbReference type="InterPro" id="IPR001190">
    <property type="entry name" value="SRCR"/>
</dbReference>
<dbReference type="SMART" id="SM00202">
    <property type="entry name" value="SR"/>
    <property type="match status" value="1"/>
</dbReference>
<evidence type="ECO:0000313" key="4">
    <source>
        <dbReference type="EMBL" id="OWF53772.1"/>
    </source>
</evidence>
<dbReference type="PROSITE" id="PS50287">
    <property type="entry name" value="SRCR_2"/>
    <property type="match status" value="1"/>
</dbReference>
<dbReference type="Gene3D" id="3.10.250.10">
    <property type="entry name" value="SRCR-like domain"/>
    <property type="match status" value="1"/>
</dbReference>
<dbReference type="Proteomes" id="UP000242188">
    <property type="component" value="Unassembled WGS sequence"/>
</dbReference>
<sequence>MFFSLNADNRLMVHDMTNGHVGSICGLMWNDTEAAVMCRHLGLPGPGSATILQRSQNFSRGLFAINCTGNELDAFDCDLATSDISNGMCGNLGDAALNCGTRGKSVRLEAYMNGSYDCH</sequence>